<comment type="subcellular location">
    <subcellularLocation>
        <location evidence="8">Endomembrane system</location>
        <topology evidence="8">Single-pass membrane protein</topology>
    </subcellularLocation>
    <subcellularLocation>
        <location evidence="1">Golgi apparatus membrane</location>
    </subcellularLocation>
    <subcellularLocation>
        <location evidence="2">Membrane</location>
        <topology evidence="2">Single-pass type II membrane protein</topology>
    </subcellularLocation>
</comment>
<dbReference type="PANTHER" id="PTHR31646:SF1">
    <property type="entry name" value="ALPHA-1,2-MANNOSYLTRANSFERASE MNN2"/>
    <property type="match status" value="1"/>
</dbReference>
<dbReference type="GO" id="GO:0003779">
    <property type="term" value="F:actin binding"/>
    <property type="evidence" value="ECO:0007669"/>
    <property type="project" value="InterPro"/>
</dbReference>
<dbReference type="AlphaFoldDB" id="T0QGQ3"/>
<protein>
    <recommendedName>
        <fullName evidence="9">ADF-H domain-containing protein</fullName>
    </recommendedName>
</protein>
<dbReference type="PROSITE" id="PS51263">
    <property type="entry name" value="ADF_H"/>
    <property type="match status" value="1"/>
</dbReference>
<dbReference type="GO" id="GO:0046354">
    <property type="term" value="P:mannan biosynthetic process"/>
    <property type="evidence" value="ECO:0007669"/>
    <property type="project" value="TreeGrafter"/>
</dbReference>
<evidence type="ECO:0000256" key="6">
    <source>
        <dbReference type="ARBA" id="ARBA00023034"/>
    </source>
</evidence>
<dbReference type="InParanoid" id="T0QGQ3"/>
<dbReference type="Pfam" id="PF00241">
    <property type="entry name" value="Cofilin_ADF"/>
    <property type="match status" value="1"/>
</dbReference>
<evidence type="ECO:0000256" key="7">
    <source>
        <dbReference type="ARBA" id="ARBA00023136"/>
    </source>
</evidence>
<keyword evidence="11" id="KW-1185">Reference proteome</keyword>
<dbReference type="SMART" id="SM00102">
    <property type="entry name" value="ADF"/>
    <property type="match status" value="1"/>
</dbReference>
<dbReference type="GeneID" id="19950075"/>
<accession>T0QGQ3</accession>
<organism evidence="10 11">
    <name type="scientific">Saprolegnia diclina (strain VS20)</name>
    <dbReference type="NCBI Taxonomy" id="1156394"/>
    <lineage>
        <taxon>Eukaryota</taxon>
        <taxon>Sar</taxon>
        <taxon>Stramenopiles</taxon>
        <taxon>Oomycota</taxon>
        <taxon>Saprolegniomycetes</taxon>
        <taxon>Saprolegniales</taxon>
        <taxon>Saprolegniaceae</taxon>
        <taxon>Saprolegnia</taxon>
    </lineage>
</organism>
<gene>
    <name evidence="10" type="ORF">SDRG_09348</name>
</gene>
<evidence type="ECO:0000313" key="11">
    <source>
        <dbReference type="Proteomes" id="UP000030762"/>
    </source>
</evidence>
<dbReference type="InterPro" id="IPR002108">
    <property type="entry name" value="ADF-H"/>
</dbReference>
<dbReference type="GO" id="GO:0000026">
    <property type="term" value="F:alpha-1,2-mannosyltransferase activity"/>
    <property type="evidence" value="ECO:0007669"/>
    <property type="project" value="TreeGrafter"/>
</dbReference>
<evidence type="ECO:0000256" key="8">
    <source>
        <dbReference type="ARBA" id="ARBA00037847"/>
    </source>
</evidence>
<evidence type="ECO:0000256" key="4">
    <source>
        <dbReference type="ARBA" id="ARBA00022968"/>
    </source>
</evidence>
<dbReference type="Gene3D" id="3.40.20.10">
    <property type="entry name" value="Severin"/>
    <property type="match status" value="1"/>
</dbReference>
<dbReference type="Proteomes" id="UP000030762">
    <property type="component" value="Unassembled WGS sequence"/>
</dbReference>
<dbReference type="SUPFAM" id="SSF55753">
    <property type="entry name" value="Actin depolymerizing proteins"/>
    <property type="match status" value="1"/>
</dbReference>
<feature type="domain" description="ADF-H" evidence="9">
    <location>
        <begin position="209"/>
        <end position="348"/>
    </location>
</feature>
<dbReference type="OrthoDB" id="10249245at2759"/>
<keyword evidence="3" id="KW-0812">Transmembrane</keyword>
<evidence type="ECO:0000256" key="3">
    <source>
        <dbReference type="ARBA" id="ARBA00022692"/>
    </source>
</evidence>
<evidence type="ECO:0000313" key="10">
    <source>
        <dbReference type="EMBL" id="EQC32810.1"/>
    </source>
</evidence>
<name>T0QGQ3_SAPDV</name>
<evidence type="ECO:0000256" key="5">
    <source>
        <dbReference type="ARBA" id="ARBA00022989"/>
    </source>
</evidence>
<evidence type="ECO:0000256" key="2">
    <source>
        <dbReference type="ARBA" id="ARBA00004606"/>
    </source>
</evidence>
<keyword evidence="6" id="KW-0333">Golgi apparatus</keyword>
<keyword evidence="7" id="KW-0472">Membrane</keyword>
<keyword evidence="4" id="KW-0735">Signal-anchor</keyword>
<proteinExistence type="predicted"/>
<evidence type="ECO:0000259" key="9">
    <source>
        <dbReference type="PROSITE" id="PS51263"/>
    </source>
</evidence>
<reference evidence="10 11" key="1">
    <citation type="submission" date="2012-04" db="EMBL/GenBank/DDBJ databases">
        <title>The Genome Sequence of Saprolegnia declina VS20.</title>
        <authorList>
            <consortium name="The Broad Institute Genome Sequencing Platform"/>
            <person name="Russ C."/>
            <person name="Nusbaum C."/>
            <person name="Tyler B."/>
            <person name="van West P."/>
            <person name="Dieguez-Uribeondo J."/>
            <person name="de Bruijn I."/>
            <person name="Tripathy S."/>
            <person name="Jiang R."/>
            <person name="Young S.K."/>
            <person name="Zeng Q."/>
            <person name="Gargeya S."/>
            <person name="Fitzgerald M."/>
            <person name="Haas B."/>
            <person name="Abouelleil A."/>
            <person name="Alvarado L."/>
            <person name="Arachchi H.M."/>
            <person name="Berlin A."/>
            <person name="Chapman S.B."/>
            <person name="Goldberg J."/>
            <person name="Griggs A."/>
            <person name="Gujja S."/>
            <person name="Hansen M."/>
            <person name="Howarth C."/>
            <person name="Imamovic A."/>
            <person name="Larimer J."/>
            <person name="McCowen C."/>
            <person name="Montmayeur A."/>
            <person name="Murphy C."/>
            <person name="Neiman D."/>
            <person name="Pearson M."/>
            <person name="Priest M."/>
            <person name="Roberts A."/>
            <person name="Saif S."/>
            <person name="Shea T."/>
            <person name="Sisk P."/>
            <person name="Sykes S."/>
            <person name="Wortman J."/>
            <person name="Nusbaum C."/>
            <person name="Birren B."/>
        </authorList>
    </citation>
    <scope>NUCLEOTIDE SEQUENCE [LARGE SCALE GENOMIC DNA]</scope>
    <source>
        <strain evidence="10 11">VS20</strain>
    </source>
</reference>
<dbReference type="EMBL" id="JH767161">
    <property type="protein sequence ID" value="EQC32810.1"/>
    <property type="molecule type" value="Genomic_DNA"/>
</dbReference>
<dbReference type="PANTHER" id="PTHR31646">
    <property type="entry name" value="ALPHA-1,2-MANNOSYLTRANSFERASE MNN2"/>
    <property type="match status" value="1"/>
</dbReference>
<keyword evidence="5" id="KW-1133">Transmembrane helix</keyword>
<evidence type="ECO:0000256" key="1">
    <source>
        <dbReference type="ARBA" id="ARBA00004394"/>
    </source>
</evidence>
<dbReference type="VEuPathDB" id="FungiDB:SDRG_09348"/>
<dbReference type="eggNOG" id="KOG1735">
    <property type="taxonomic scope" value="Eukaryota"/>
</dbReference>
<dbReference type="STRING" id="1156394.T0QGQ3"/>
<sequence>MFYTTGPSSSNASLVFLHSKRLLYGDKDLFRFAWLNTSTPYHFILEPPAFAGVYRWWLTKFCGLSIIQFDMSGRMTFLHRNMAKLNGDPRQVPVLRDIARFNTTTYNASEHYKVECKGRQLGGKLCWGFKWPFVPYDVTPMGDDHRIRRVEAQVLRFAIDAGTLGRLHHLYDNDPPSGWYQLDLVLGLGTLSVVASFAYRWVGCRRPLGPIAPSAAAMEAFRAVKMKRQFRYVFFRIDGASIEVDKSAPPAATAADLCVALPHADCRYVIYDHEATLPDGRKTSKLYFILWAPATSNPQAKMAYSYAKGNFRGQCDGCFDLNASSARDVELGVGLVSADDDDSESDFE</sequence>
<dbReference type="RefSeq" id="XP_008613496.1">
    <property type="nucleotide sequence ID" value="XM_008615274.1"/>
</dbReference>
<dbReference type="GO" id="GO:0000139">
    <property type="term" value="C:Golgi membrane"/>
    <property type="evidence" value="ECO:0007669"/>
    <property type="project" value="UniProtKB-SubCell"/>
</dbReference>
<dbReference type="InterPro" id="IPR029006">
    <property type="entry name" value="ADF-H/Gelsolin-like_dom_sf"/>
</dbReference>